<gene>
    <name evidence="1" type="ORF">GO594_10655</name>
</gene>
<organism evidence="1 2">
    <name type="scientific">Metapseudomonas otitidis</name>
    <dbReference type="NCBI Taxonomy" id="319939"/>
    <lineage>
        <taxon>Bacteria</taxon>
        <taxon>Pseudomonadati</taxon>
        <taxon>Pseudomonadota</taxon>
        <taxon>Gammaproteobacteria</taxon>
        <taxon>Pseudomonadales</taxon>
        <taxon>Pseudomonadaceae</taxon>
        <taxon>Metapseudomonas</taxon>
    </lineage>
</organism>
<sequence>MTIETFTWCPQTSSSGTAQLKTRTAQFGDGYQQASGDGLNSKSQSWDLTFIGRESDMRALAAFLDRHQGYRSFAWTPPLGVASLFRSGEYQIAPQGARNYSIAVTFTQAFHP</sequence>
<dbReference type="EMBL" id="WTFN01000021">
    <property type="protein sequence ID" value="MWK56437.1"/>
    <property type="molecule type" value="Genomic_DNA"/>
</dbReference>
<dbReference type="InterPro" id="IPR010265">
    <property type="entry name" value="Phage_lambda_TipM"/>
</dbReference>
<dbReference type="RefSeq" id="WP_160480730.1">
    <property type="nucleotide sequence ID" value="NZ_WTFN01000021.1"/>
</dbReference>
<protein>
    <submittedName>
        <fullName evidence="1">Phage tail protein</fullName>
    </submittedName>
</protein>
<reference evidence="1 2" key="1">
    <citation type="submission" date="2019-12" db="EMBL/GenBank/DDBJ databases">
        <title>Draft genome sequence of Pseudomonas otitidis recovered from a chicken carcass.</title>
        <authorList>
            <person name="Vieira T.R."/>
            <person name="Oliviera E.F.C."/>
            <person name="Silva N.M.V."/>
            <person name="Sambrano G.E."/>
            <person name="Cibulski S.P."/>
            <person name="Cardoso M.R.I."/>
        </authorList>
    </citation>
    <scope>NUCLEOTIDE SEQUENCE [LARGE SCALE GENOMIC DNA]</scope>
    <source>
        <strain evidence="1 2">25_K</strain>
    </source>
</reference>
<name>A0A7X3KUK0_9GAMM</name>
<accession>A0A7X3KUK0</accession>
<evidence type="ECO:0000313" key="2">
    <source>
        <dbReference type="Proteomes" id="UP000461288"/>
    </source>
</evidence>
<dbReference type="Proteomes" id="UP000461288">
    <property type="component" value="Unassembled WGS sequence"/>
</dbReference>
<evidence type="ECO:0000313" key="1">
    <source>
        <dbReference type="EMBL" id="MWK56437.1"/>
    </source>
</evidence>
<dbReference type="AlphaFoldDB" id="A0A7X3KUK0"/>
<dbReference type="Pfam" id="PF05939">
    <property type="entry name" value="Phage_min_tail"/>
    <property type="match status" value="1"/>
</dbReference>
<proteinExistence type="predicted"/>
<comment type="caution">
    <text evidence="1">The sequence shown here is derived from an EMBL/GenBank/DDBJ whole genome shotgun (WGS) entry which is preliminary data.</text>
</comment>